<comment type="caution">
    <text evidence="3">The sequence shown here is derived from an EMBL/GenBank/DDBJ whole genome shotgun (WGS) entry which is preliminary data.</text>
</comment>
<gene>
    <name evidence="3" type="ORF">AK812_SmicGene26240</name>
</gene>
<dbReference type="OrthoDB" id="425932at2759"/>
<keyword evidence="1" id="KW-1133">Transmembrane helix</keyword>
<evidence type="ECO:0000256" key="2">
    <source>
        <dbReference type="SAM" id="SignalP"/>
    </source>
</evidence>
<evidence type="ECO:0000313" key="3">
    <source>
        <dbReference type="EMBL" id="OLP91997.1"/>
    </source>
</evidence>
<proteinExistence type="predicted"/>
<keyword evidence="4" id="KW-1185">Reference proteome</keyword>
<accession>A0A1Q9DA20</accession>
<feature type="transmembrane region" description="Helical" evidence="1">
    <location>
        <begin position="160"/>
        <end position="182"/>
    </location>
</feature>
<sequence length="273" mass="29142">MPAKATVMTGMVVGLIGSILLAIVAVAQGPDSDDSTDMNVDAFIIKGLRDFTLSSSGSFIFHTSENVTNCQAHVNSLNITHVETGSRESLRNSHCPNETFSDFYALYMETYPIGDLRPDYDWGTYTVASDYATWVEDLAIYYEAREAQQATKELSPALRVVAIVGVVMVLLGTLLCAVAGCFPRNSGVSQFGIHDPVAAGASPPAYTGGVQVPVVVMAQVVGQGEFSGPLVPWSFGPVVLWSAGPRVLRSLGGPLVHSRSHPLVSGFFWSLLV</sequence>
<feature type="chain" id="PRO_5012706090" evidence="2">
    <location>
        <begin position="30"/>
        <end position="273"/>
    </location>
</feature>
<keyword evidence="1" id="KW-0472">Membrane</keyword>
<evidence type="ECO:0000256" key="1">
    <source>
        <dbReference type="SAM" id="Phobius"/>
    </source>
</evidence>
<keyword evidence="2" id="KW-0732">Signal</keyword>
<reference evidence="3 4" key="1">
    <citation type="submission" date="2016-02" db="EMBL/GenBank/DDBJ databases">
        <title>Genome analysis of coral dinoflagellate symbionts highlights evolutionary adaptations to a symbiotic lifestyle.</title>
        <authorList>
            <person name="Aranda M."/>
            <person name="Li Y."/>
            <person name="Liew Y.J."/>
            <person name="Baumgarten S."/>
            <person name="Simakov O."/>
            <person name="Wilson M."/>
            <person name="Piel J."/>
            <person name="Ashoor H."/>
            <person name="Bougouffa S."/>
            <person name="Bajic V.B."/>
            <person name="Ryu T."/>
            <person name="Ravasi T."/>
            <person name="Bayer T."/>
            <person name="Micklem G."/>
            <person name="Kim H."/>
            <person name="Bhak J."/>
            <person name="Lajeunesse T.C."/>
            <person name="Voolstra C.R."/>
        </authorList>
    </citation>
    <scope>NUCLEOTIDE SEQUENCE [LARGE SCALE GENOMIC DNA]</scope>
    <source>
        <strain evidence="3 4">CCMP2467</strain>
    </source>
</reference>
<organism evidence="3 4">
    <name type="scientific">Symbiodinium microadriaticum</name>
    <name type="common">Dinoflagellate</name>
    <name type="synonym">Zooxanthella microadriatica</name>
    <dbReference type="NCBI Taxonomy" id="2951"/>
    <lineage>
        <taxon>Eukaryota</taxon>
        <taxon>Sar</taxon>
        <taxon>Alveolata</taxon>
        <taxon>Dinophyceae</taxon>
        <taxon>Suessiales</taxon>
        <taxon>Symbiodiniaceae</taxon>
        <taxon>Symbiodinium</taxon>
    </lineage>
</organism>
<protein>
    <submittedName>
        <fullName evidence="3">Uncharacterized protein</fullName>
    </submittedName>
</protein>
<dbReference type="Proteomes" id="UP000186817">
    <property type="component" value="Unassembled WGS sequence"/>
</dbReference>
<dbReference type="EMBL" id="LSRX01000639">
    <property type="protein sequence ID" value="OLP91997.1"/>
    <property type="molecule type" value="Genomic_DNA"/>
</dbReference>
<feature type="signal peptide" evidence="2">
    <location>
        <begin position="1"/>
        <end position="29"/>
    </location>
</feature>
<keyword evidence="1" id="KW-0812">Transmembrane</keyword>
<evidence type="ECO:0000313" key="4">
    <source>
        <dbReference type="Proteomes" id="UP000186817"/>
    </source>
</evidence>
<name>A0A1Q9DA20_SYMMI</name>
<dbReference type="AlphaFoldDB" id="A0A1Q9DA20"/>